<dbReference type="SUPFAM" id="SSF54427">
    <property type="entry name" value="NTF2-like"/>
    <property type="match status" value="1"/>
</dbReference>
<dbReference type="InterPro" id="IPR032710">
    <property type="entry name" value="NTF2-like_dom_sf"/>
</dbReference>
<keyword evidence="3" id="KW-1185">Reference proteome</keyword>
<feature type="domain" description="SnoaL-like" evidence="1">
    <location>
        <begin position="8"/>
        <end position="129"/>
    </location>
</feature>
<dbReference type="EMBL" id="JACIFP010000001">
    <property type="protein sequence ID" value="MBB4136275.1"/>
    <property type="molecule type" value="Genomic_DNA"/>
</dbReference>
<dbReference type="Pfam" id="PF13577">
    <property type="entry name" value="SnoaL_4"/>
    <property type="match status" value="1"/>
</dbReference>
<name>A0A840ETN3_9ACTN</name>
<evidence type="ECO:0000313" key="3">
    <source>
        <dbReference type="Proteomes" id="UP000551501"/>
    </source>
</evidence>
<protein>
    <recommendedName>
        <fullName evidence="1">SnoaL-like domain-containing protein</fullName>
    </recommendedName>
</protein>
<dbReference type="Gene3D" id="3.10.450.50">
    <property type="match status" value="1"/>
</dbReference>
<organism evidence="2 3">
    <name type="scientific">Gordonia humi</name>
    <dbReference type="NCBI Taxonomy" id="686429"/>
    <lineage>
        <taxon>Bacteria</taxon>
        <taxon>Bacillati</taxon>
        <taxon>Actinomycetota</taxon>
        <taxon>Actinomycetes</taxon>
        <taxon>Mycobacteriales</taxon>
        <taxon>Gordoniaceae</taxon>
        <taxon>Gordonia</taxon>
    </lineage>
</organism>
<dbReference type="InterPro" id="IPR037401">
    <property type="entry name" value="SnoaL-like"/>
</dbReference>
<proteinExistence type="predicted"/>
<evidence type="ECO:0000259" key="1">
    <source>
        <dbReference type="Pfam" id="PF13577"/>
    </source>
</evidence>
<gene>
    <name evidence="2" type="ORF">BKA16_002827</name>
</gene>
<sequence length="163" mass="18272">MTTDPQTIRAIEELKYRYLRGVDTKDWDLVASTLTADVQTAYGTQMGGRDLTFTDRAGVIEYFRTAMGPTIVTEHRADHPIIEVDGDTATGSWYLQDRVIVPEFDVMIIGAAFYRDEYRRTARGWRISSTGYDRTYEAVGSLSAGGWTMTPGPALRPPSQPPR</sequence>
<accession>A0A840ETN3</accession>
<dbReference type="Proteomes" id="UP000551501">
    <property type="component" value="Unassembled WGS sequence"/>
</dbReference>
<dbReference type="AlphaFoldDB" id="A0A840ETN3"/>
<reference evidence="2 3" key="1">
    <citation type="submission" date="2020-08" db="EMBL/GenBank/DDBJ databases">
        <title>Sequencing the genomes of 1000 actinobacteria strains.</title>
        <authorList>
            <person name="Klenk H.-P."/>
        </authorList>
    </citation>
    <scope>NUCLEOTIDE SEQUENCE [LARGE SCALE GENOMIC DNA]</scope>
    <source>
        <strain evidence="2 3">DSM 45298</strain>
    </source>
</reference>
<comment type="caution">
    <text evidence="2">The sequence shown here is derived from an EMBL/GenBank/DDBJ whole genome shotgun (WGS) entry which is preliminary data.</text>
</comment>
<evidence type="ECO:0000313" key="2">
    <source>
        <dbReference type="EMBL" id="MBB4136275.1"/>
    </source>
</evidence>
<dbReference type="RefSeq" id="WP_183371227.1">
    <property type="nucleotide sequence ID" value="NZ_BAABHL010000016.1"/>
</dbReference>